<reference evidence="1" key="1">
    <citation type="submission" date="2018-02" db="EMBL/GenBank/DDBJ databases">
        <title>Rhizophora mucronata_Transcriptome.</title>
        <authorList>
            <person name="Meera S.P."/>
            <person name="Sreeshan A."/>
            <person name="Augustine A."/>
        </authorList>
    </citation>
    <scope>NUCLEOTIDE SEQUENCE</scope>
    <source>
        <tissue evidence="1">Leaf</tissue>
    </source>
</reference>
<dbReference type="EMBL" id="GGEC01058037">
    <property type="protein sequence ID" value="MBX38521.1"/>
    <property type="molecule type" value="Transcribed_RNA"/>
</dbReference>
<dbReference type="AlphaFoldDB" id="A0A2P2N7Q6"/>
<organism evidence="1">
    <name type="scientific">Rhizophora mucronata</name>
    <name type="common">Asiatic mangrove</name>
    <dbReference type="NCBI Taxonomy" id="61149"/>
    <lineage>
        <taxon>Eukaryota</taxon>
        <taxon>Viridiplantae</taxon>
        <taxon>Streptophyta</taxon>
        <taxon>Embryophyta</taxon>
        <taxon>Tracheophyta</taxon>
        <taxon>Spermatophyta</taxon>
        <taxon>Magnoliopsida</taxon>
        <taxon>eudicotyledons</taxon>
        <taxon>Gunneridae</taxon>
        <taxon>Pentapetalae</taxon>
        <taxon>rosids</taxon>
        <taxon>fabids</taxon>
        <taxon>Malpighiales</taxon>
        <taxon>Rhizophoraceae</taxon>
        <taxon>Rhizophora</taxon>
    </lineage>
</organism>
<evidence type="ECO:0000313" key="1">
    <source>
        <dbReference type="EMBL" id="MBX38521.1"/>
    </source>
</evidence>
<proteinExistence type="predicted"/>
<accession>A0A2P2N7Q6</accession>
<protein>
    <submittedName>
        <fullName evidence="1">Uncharacterized protein</fullName>
    </submittedName>
</protein>
<sequence length="25" mass="2920">MGDSVMFIFLSQQWLNCSLSCLPYH</sequence>
<name>A0A2P2N7Q6_RHIMU</name>